<dbReference type="PANTHER" id="PTHR10098:SF108">
    <property type="entry name" value="TETRATRICOPEPTIDE REPEAT PROTEIN 28"/>
    <property type="match status" value="1"/>
</dbReference>
<dbReference type="GO" id="GO:0006355">
    <property type="term" value="P:regulation of DNA-templated transcription"/>
    <property type="evidence" value="ECO:0007669"/>
    <property type="project" value="InterPro"/>
</dbReference>
<dbReference type="SMART" id="SM00028">
    <property type="entry name" value="TPR"/>
    <property type="match status" value="6"/>
</dbReference>
<dbReference type="SUPFAM" id="SSF48452">
    <property type="entry name" value="TPR-like"/>
    <property type="match status" value="1"/>
</dbReference>
<evidence type="ECO:0000313" key="3">
    <source>
        <dbReference type="EMBL" id="MBT1698775.1"/>
    </source>
</evidence>
<reference evidence="3 4" key="1">
    <citation type="submission" date="2021-05" db="EMBL/GenBank/DDBJ databases">
        <title>A Polyphasic approach of four new species of the genus Ohtaekwangia: Ohtaekwangia histidinii sp. nov., Ohtaekwangia cretensis sp. nov., Ohtaekwangia indiensis sp. nov., Ohtaekwangia reichenbachii sp. nov. from diverse environment.</title>
        <authorList>
            <person name="Octaviana S."/>
        </authorList>
    </citation>
    <scope>NUCLEOTIDE SEQUENCE [LARGE SCALE GENOMIC DNA]</scope>
    <source>
        <strain evidence="3 4">PWU4</strain>
    </source>
</reference>
<comment type="caution">
    <text evidence="3">The sequence shown here is derived from an EMBL/GenBank/DDBJ whole genome shotgun (WGS) entry which is preliminary data.</text>
</comment>
<feature type="chain" id="PRO_5042847735" evidence="2">
    <location>
        <begin position="22"/>
        <end position="541"/>
    </location>
</feature>
<evidence type="ECO:0000256" key="2">
    <source>
        <dbReference type="SAM" id="SignalP"/>
    </source>
</evidence>
<dbReference type="InterPro" id="IPR016032">
    <property type="entry name" value="Sig_transdc_resp-reg_C-effctor"/>
</dbReference>
<name>A0AAP2DM00_9BACT</name>
<evidence type="ECO:0000313" key="4">
    <source>
        <dbReference type="Proteomes" id="UP001319200"/>
    </source>
</evidence>
<gene>
    <name evidence="3" type="ORF">KK083_17920</name>
</gene>
<dbReference type="Proteomes" id="UP001319200">
    <property type="component" value="Unassembled WGS sequence"/>
</dbReference>
<sequence>MKVRVFGLAGLLLLTVSFSIAQPVNAVIDSICARAEQKLFAQPDSAFILARAALSQAREQKYNAGIGSSLHLIGSVFYHQGFYNEALKKLLEAEVIFETEHLDDEMAANLNQLGLVYYNIRQPDVALEKHQKALSLYKKTGNEKGRAYTFGCLGRLFEKKTDYSRALEFQNRALQQYEALKDIQGTATILENIGSIYEDLGQFPTAKEFFTKALSLNELTKDSLSMIVNLNNLADGYRKTNNNEQAIVYTKKALELALRLRDQYQVVSAYKDLGKVYYQAALYKEAYENLEKGRTLYEELYGEDMRKQVTLLQTLFDVERKNNEIQMLETSQQLDSVIKISLAAGISLVFLLGTAIISRQRLKIRQDQDIIERKESEQRLMQAELENSHLQEKQLQVALDDRSKSLTAHTLHIISKNKTLEDIRTKLAETMQDDLRDQRKKVSNLVKLIDQNFVQDKDWNDFRNIFEQVHQNFFDQLHRISTDLTSADVRLAALIRLNLPSKDIATILGISTDSLRISRYRLRKKLALEQGQSLTNFILSL</sequence>
<feature type="repeat" description="TPR" evidence="1">
    <location>
        <begin position="187"/>
        <end position="220"/>
    </location>
</feature>
<keyword evidence="1" id="KW-0802">TPR repeat</keyword>
<dbReference type="PROSITE" id="PS50005">
    <property type="entry name" value="TPR"/>
    <property type="match status" value="3"/>
</dbReference>
<proteinExistence type="predicted"/>
<dbReference type="RefSeq" id="WP_254165566.1">
    <property type="nucleotide sequence ID" value="NZ_JAHESF010000017.1"/>
</dbReference>
<organism evidence="3 4">
    <name type="scientific">Chryseosolibacter histidini</name>
    <dbReference type="NCBI Taxonomy" id="2782349"/>
    <lineage>
        <taxon>Bacteria</taxon>
        <taxon>Pseudomonadati</taxon>
        <taxon>Bacteroidota</taxon>
        <taxon>Cytophagia</taxon>
        <taxon>Cytophagales</taxon>
        <taxon>Chryseotaleaceae</taxon>
        <taxon>Chryseosolibacter</taxon>
    </lineage>
</organism>
<dbReference type="SUPFAM" id="SSF46894">
    <property type="entry name" value="C-terminal effector domain of the bipartite response regulators"/>
    <property type="match status" value="1"/>
</dbReference>
<dbReference type="EMBL" id="JAHESF010000017">
    <property type="protein sequence ID" value="MBT1698775.1"/>
    <property type="molecule type" value="Genomic_DNA"/>
</dbReference>
<feature type="repeat" description="TPR" evidence="1">
    <location>
        <begin position="267"/>
        <end position="300"/>
    </location>
</feature>
<dbReference type="PANTHER" id="PTHR10098">
    <property type="entry name" value="RAPSYN-RELATED"/>
    <property type="match status" value="1"/>
</dbReference>
<dbReference type="InterPro" id="IPR011990">
    <property type="entry name" value="TPR-like_helical_dom_sf"/>
</dbReference>
<evidence type="ECO:0000256" key="1">
    <source>
        <dbReference type="PROSITE-ProRule" id="PRU00339"/>
    </source>
</evidence>
<dbReference type="GO" id="GO:0003677">
    <property type="term" value="F:DNA binding"/>
    <property type="evidence" value="ECO:0007669"/>
    <property type="project" value="InterPro"/>
</dbReference>
<keyword evidence="4" id="KW-1185">Reference proteome</keyword>
<protein>
    <submittedName>
        <fullName evidence="3">Tetratricopeptide repeat protein</fullName>
    </submittedName>
</protein>
<feature type="repeat" description="TPR" evidence="1">
    <location>
        <begin position="107"/>
        <end position="140"/>
    </location>
</feature>
<feature type="signal peptide" evidence="2">
    <location>
        <begin position="1"/>
        <end position="21"/>
    </location>
</feature>
<dbReference type="Gene3D" id="1.25.40.10">
    <property type="entry name" value="Tetratricopeptide repeat domain"/>
    <property type="match status" value="2"/>
</dbReference>
<dbReference type="AlphaFoldDB" id="A0AAP2DM00"/>
<keyword evidence="2" id="KW-0732">Signal</keyword>
<accession>A0AAP2DM00</accession>
<dbReference type="Pfam" id="PF13424">
    <property type="entry name" value="TPR_12"/>
    <property type="match status" value="2"/>
</dbReference>
<dbReference type="InterPro" id="IPR019734">
    <property type="entry name" value="TPR_rpt"/>
</dbReference>